<protein>
    <submittedName>
        <fullName evidence="2">M15 family metallopeptidase</fullName>
    </submittedName>
</protein>
<dbReference type="PANTHER" id="PTHR34385">
    <property type="entry name" value="D-ALANYL-D-ALANINE CARBOXYPEPTIDASE"/>
    <property type="match status" value="1"/>
</dbReference>
<evidence type="ECO:0000313" key="2">
    <source>
        <dbReference type="EMBL" id="MBF8999470.1"/>
    </source>
</evidence>
<dbReference type="PANTHER" id="PTHR34385:SF1">
    <property type="entry name" value="PEPTIDOGLYCAN L-ALANYL-D-GLUTAMATE ENDOPEPTIDASE CWLK"/>
    <property type="match status" value="1"/>
</dbReference>
<sequence>MTPKQLTGQTDTHLQPEQIGQKTFLVASSVADDLHHLRQAALNDGFNFHIASGFRSFERQLSIWNRKMSGELAVLDENSHPIDIHSLSEEEQIQAILRWSALPGASRHHWGSDFDVFDKDALPDGVTLNLEPEEYLNGHQHSFYLWLKQHAAQYGFFFPFQGKNHGVAFEPWHISHRATATHYLQNFSLEMLTQQISLTPILGQQAILNQLPSIYNQYIVNISD</sequence>
<name>A0ABS0GAS7_9VIBR</name>
<proteinExistence type="predicted"/>
<dbReference type="InterPro" id="IPR052179">
    <property type="entry name" value="DD-CPase-like"/>
</dbReference>
<dbReference type="InterPro" id="IPR003709">
    <property type="entry name" value="VanY-like_core_dom"/>
</dbReference>
<dbReference type="EMBL" id="JADPMR010000001">
    <property type="protein sequence ID" value="MBF8999470.1"/>
    <property type="molecule type" value="Genomic_DNA"/>
</dbReference>
<dbReference type="Proteomes" id="UP000597206">
    <property type="component" value="Unassembled WGS sequence"/>
</dbReference>
<organism evidence="2 3">
    <name type="scientific">Vibrio nitrifigilis</name>
    <dbReference type="NCBI Taxonomy" id="2789781"/>
    <lineage>
        <taxon>Bacteria</taxon>
        <taxon>Pseudomonadati</taxon>
        <taxon>Pseudomonadota</taxon>
        <taxon>Gammaproteobacteria</taxon>
        <taxon>Vibrionales</taxon>
        <taxon>Vibrionaceae</taxon>
        <taxon>Vibrio</taxon>
    </lineage>
</organism>
<dbReference type="CDD" id="cd14847">
    <property type="entry name" value="DD-carboxypeptidase_like"/>
    <property type="match status" value="1"/>
</dbReference>
<dbReference type="RefSeq" id="WP_196122579.1">
    <property type="nucleotide sequence ID" value="NZ_JADPMR010000001.1"/>
</dbReference>
<reference evidence="2 3" key="1">
    <citation type="submission" date="2020-11" db="EMBL/GenBank/DDBJ databases">
        <title>Vibrio nitrifigilis sp. nov., a marine nitrogen-fixing bacterium isolated from the lagoon sediment of an islet inside an atoll.</title>
        <authorList>
            <person name="Wang L.-T."/>
            <person name="Shieh W.Y."/>
        </authorList>
    </citation>
    <scope>NUCLEOTIDE SEQUENCE [LARGE SCALE GENOMIC DNA]</scope>
    <source>
        <strain evidence="2 3">NFV-1</strain>
    </source>
</reference>
<dbReference type="Gene3D" id="3.30.1380.10">
    <property type="match status" value="1"/>
</dbReference>
<dbReference type="InterPro" id="IPR009045">
    <property type="entry name" value="Zn_M74/Hedgehog-like"/>
</dbReference>
<comment type="caution">
    <text evidence="2">The sequence shown here is derived from an EMBL/GenBank/DDBJ whole genome shotgun (WGS) entry which is preliminary data.</text>
</comment>
<evidence type="ECO:0000259" key="1">
    <source>
        <dbReference type="Pfam" id="PF02557"/>
    </source>
</evidence>
<dbReference type="Pfam" id="PF02557">
    <property type="entry name" value="VanY"/>
    <property type="match status" value="1"/>
</dbReference>
<keyword evidence="3" id="KW-1185">Reference proteome</keyword>
<dbReference type="SUPFAM" id="SSF55166">
    <property type="entry name" value="Hedgehog/DD-peptidase"/>
    <property type="match status" value="1"/>
</dbReference>
<feature type="domain" description="D-alanyl-D-alanine carboxypeptidase-like core" evidence="1">
    <location>
        <begin position="26"/>
        <end position="176"/>
    </location>
</feature>
<gene>
    <name evidence="2" type="ORF">I1A42_02660</name>
</gene>
<accession>A0ABS0GAS7</accession>
<evidence type="ECO:0000313" key="3">
    <source>
        <dbReference type="Proteomes" id="UP000597206"/>
    </source>
</evidence>